<dbReference type="Pfam" id="PF08722">
    <property type="entry name" value="Tn7_TnsA-like_N"/>
    <property type="match status" value="1"/>
</dbReference>
<evidence type="ECO:0000313" key="3">
    <source>
        <dbReference type="Proteomes" id="UP001447188"/>
    </source>
</evidence>
<gene>
    <name evidence="2" type="ORF">Q9L58_010579</name>
</gene>
<accession>A0ABR3G3P9</accession>
<dbReference type="Proteomes" id="UP001447188">
    <property type="component" value="Unassembled WGS sequence"/>
</dbReference>
<comment type="caution">
    <text evidence="2">The sequence shown here is derived from an EMBL/GenBank/DDBJ whole genome shotgun (WGS) entry which is preliminary data.</text>
</comment>
<feature type="non-terminal residue" evidence="2">
    <location>
        <position position="313"/>
    </location>
</feature>
<feature type="domain" description="TnsA endonuclease N-terminal" evidence="1">
    <location>
        <begin position="54"/>
        <end position="124"/>
    </location>
</feature>
<dbReference type="InterPro" id="IPR014833">
    <property type="entry name" value="TnsA_N"/>
</dbReference>
<name>A0ABR3G3P9_9PEZI</name>
<dbReference type="InterPro" id="IPR011856">
    <property type="entry name" value="tRNA_endonuc-like_dom_sf"/>
</dbReference>
<keyword evidence="3" id="KW-1185">Reference proteome</keyword>
<evidence type="ECO:0000313" key="2">
    <source>
        <dbReference type="EMBL" id="KAL0630576.1"/>
    </source>
</evidence>
<dbReference type="EMBL" id="JBBBZM010000497">
    <property type="protein sequence ID" value="KAL0630576.1"/>
    <property type="molecule type" value="Genomic_DNA"/>
</dbReference>
<evidence type="ECO:0000259" key="1">
    <source>
        <dbReference type="Pfam" id="PF08722"/>
    </source>
</evidence>
<organism evidence="2 3">
    <name type="scientific">Discina gigas</name>
    <dbReference type="NCBI Taxonomy" id="1032678"/>
    <lineage>
        <taxon>Eukaryota</taxon>
        <taxon>Fungi</taxon>
        <taxon>Dikarya</taxon>
        <taxon>Ascomycota</taxon>
        <taxon>Pezizomycotina</taxon>
        <taxon>Pezizomycetes</taxon>
        <taxon>Pezizales</taxon>
        <taxon>Discinaceae</taxon>
        <taxon>Discina</taxon>
    </lineage>
</organism>
<proteinExistence type="predicted"/>
<protein>
    <recommendedName>
        <fullName evidence="1">TnsA endonuclease N-terminal domain-containing protein</fullName>
    </recommendedName>
</protein>
<reference evidence="2 3" key="1">
    <citation type="submission" date="2024-02" db="EMBL/GenBank/DDBJ databases">
        <title>Discinaceae phylogenomics.</title>
        <authorList>
            <person name="Dirks A.C."/>
            <person name="James T.Y."/>
        </authorList>
    </citation>
    <scope>NUCLEOTIDE SEQUENCE [LARGE SCALE GENOMIC DNA]</scope>
    <source>
        <strain evidence="2 3">ACD0624</strain>
    </source>
</reference>
<sequence length="313" mass="35123">MIRDTDSSQVARDVARRVRRGRRALVVKSMKCPGGDLRLESGLERDVGLMLDLDPRVIEITAQPFTLELQSNNLLPSRQHYLKRPGIKPRFYTPDFLCKFDDGSLIAIDAKHSKFVEEFELKRNAIVLGLRQHGIGFSVILDTAVCPVVMSTVASLHLLRAAYLQPVRSAAERELSELIGACDHWLTEELVARLTSGRVGVMVGLLSGLLSADFSLPLFSQTSQVRAAHGDLSHLQFLEVRRVTSIRPEVAQIRLEGSQGEEFVMTIDEFQQRVAQGQYRRSYGPTAFAIQPMPTRNLTQTERCALDKRLELL</sequence>
<dbReference type="Gene3D" id="3.40.1350.10">
    <property type="match status" value="1"/>
</dbReference>